<feature type="domain" description="ABC3 transporter permease C-terminal" evidence="7">
    <location>
        <begin position="303"/>
        <end position="417"/>
    </location>
</feature>
<feature type="transmembrane region" description="Helical" evidence="6">
    <location>
        <begin position="391"/>
        <end position="412"/>
    </location>
</feature>
<evidence type="ECO:0000313" key="10">
    <source>
        <dbReference type="Proteomes" id="UP000637774"/>
    </source>
</evidence>
<comment type="subcellular location">
    <subcellularLocation>
        <location evidence="1">Cell membrane</location>
        <topology evidence="1">Multi-pass membrane protein</topology>
    </subcellularLocation>
</comment>
<dbReference type="InterPro" id="IPR003838">
    <property type="entry name" value="ABC3_permease_C"/>
</dbReference>
<name>A0ABQ2A0H4_9BACT</name>
<dbReference type="EMBL" id="BMGY01000007">
    <property type="protein sequence ID" value="GGH82819.1"/>
    <property type="molecule type" value="Genomic_DNA"/>
</dbReference>
<keyword evidence="4 6" id="KW-1133">Transmembrane helix</keyword>
<evidence type="ECO:0000256" key="2">
    <source>
        <dbReference type="ARBA" id="ARBA00022475"/>
    </source>
</evidence>
<evidence type="ECO:0000256" key="5">
    <source>
        <dbReference type="ARBA" id="ARBA00023136"/>
    </source>
</evidence>
<feature type="transmembrane region" description="Helical" evidence="6">
    <location>
        <begin position="297"/>
        <end position="317"/>
    </location>
</feature>
<evidence type="ECO:0000259" key="8">
    <source>
        <dbReference type="Pfam" id="PF12704"/>
    </source>
</evidence>
<dbReference type="Pfam" id="PF12704">
    <property type="entry name" value="MacB_PCD"/>
    <property type="match status" value="1"/>
</dbReference>
<keyword evidence="5 6" id="KW-0472">Membrane</keyword>
<keyword evidence="2" id="KW-1003">Cell membrane</keyword>
<sequence length="428" mass="47122">MTDKYGVLLHFKIMIISYLKIAWKVLLRRKFFTAISLFGISFTLMILLVVYAFYDHTVGPHTPEKKVDRLVFVNRMTVGFKDGGQNNGTASYGFLERYVRPLRTPETVSISSYFGSTAAYVGNQKLDVDLKYTDGQFWQVLDFDFLEGRPYTVREVGEGAHVVVINERTSRAYFGTPRGVVGRTLETDRVRYRVVGVVRNVPGMRFNSYADAWVPITTGTFDAKDQGLFGNCLAIMLARRPADIPAIQAEFDQAIKRVPVPDPKTQDKVSSSASTLLASLVRWVNNDNGPNDGVRQLLGKVLAFALLFMLLPALNLVNINVSRILERTSEIGVRKAFGATSGTLIAQFLVENILLTLLGGLLGLGLAAGMLALIDGSGFIPYTTLTLNPRIFASGLLLSVLFGLLSGVYPAYKMSKLHAVQALKGSSN</sequence>
<feature type="transmembrane region" description="Helical" evidence="6">
    <location>
        <begin position="35"/>
        <end position="54"/>
    </location>
</feature>
<dbReference type="InterPro" id="IPR050250">
    <property type="entry name" value="Macrolide_Exporter_MacB"/>
</dbReference>
<dbReference type="Pfam" id="PF02687">
    <property type="entry name" value="FtsX"/>
    <property type="match status" value="1"/>
</dbReference>
<proteinExistence type="predicted"/>
<evidence type="ECO:0000256" key="6">
    <source>
        <dbReference type="SAM" id="Phobius"/>
    </source>
</evidence>
<keyword evidence="3 6" id="KW-0812">Transmembrane</keyword>
<organism evidence="9 10">
    <name type="scientific">Hymenobacter frigidus</name>
    <dbReference type="NCBI Taxonomy" id="1524095"/>
    <lineage>
        <taxon>Bacteria</taxon>
        <taxon>Pseudomonadati</taxon>
        <taxon>Bacteroidota</taxon>
        <taxon>Cytophagia</taxon>
        <taxon>Cytophagales</taxon>
        <taxon>Hymenobacteraceae</taxon>
        <taxon>Hymenobacter</taxon>
    </lineage>
</organism>
<dbReference type="PANTHER" id="PTHR30572">
    <property type="entry name" value="MEMBRANE COMPONENT OF TRANSPORTER-RELATED"/>
    <property type="match status" value="1"/>
</dbReference>
<evidence type="ECO:0000256" key="3">
    <source>
        <dbReference type="ARBA" id="ARBA00022692"/>
    </source>
</evidence>
<gene>
    <name evidence="9" type="ORF">GCM10011495_11620</name>
</gene>
<dbReference type="PANTHER" id="PTHR30572:SF18">
    <property type="entry name" value="ABC-TYPE MACROLIDE FAMILY EXPORT SYSTEM PERMEASE COMPONENT 2"/>
    <property type="match status" value="1"/>
</dbReference>
<protein>
    <submittedName>
        <fullName evidence="9">ABC transporter permease</fullName>
    </submittedName>
</protein>
<accession>A0ABQ2A0H4</accession>
<evidence type="ECO:0000256" key="1">
    <source>
        <dbReference type="ARBA" id="ARBA00004651"/>
    </source>
</evidence>
<dbReference type="InterPro" id="IPR025857">
    <property type="entry name" value="MacB_PCD"/>
</dbReference>
<dbReference type="Proteomes" id="UP000637774">
    <property type="component" value="Unassembled WGS sequence"/>
</dbReference>
<comment type="caution">
    <text evidence="9">The sequence shown here is derived from an EMBL/GenBank/DDBJ whole genome shotgun (WGS) entry which is preliminary data.</text>
</comment>
<keyword evidence="10" id="KW-1185">Reference proteome</keyword>
<evidence type="ECO:0000313" key="9">
    <source>
        <dbReference type="EMBL" id="GGH82819.1"/>
    </source>
</evidence>
<feature type="domain" description="MacB-like periplasmic core" evidence="8">
    <location>
        <begin position="34"/>
        <end position="253"/>
    </location>
</feature>
<reference evidence="10" key="1">
    <citation type="journal article" date="2019" name="Int. J. Syst. Evol. Microbiol.">
        <title>The Global Catalogue of Microorganisms (GCM) 10K type strain sequencing project: providing services to taxonomists for standard genome sequencing and annotation.</title>
        <authorList>
            <consortium name="The Broad Institute Genomics Platform"/>
            <consortium name="The Broad Institute Genome Sequencing Center for Infectious Disease"/>
            <person name="Wu L."/>
            <person name="Ma J."/>
        </authorList>
    </citation>
    <scope>NUCLEOTIDE SEQUENCE [LARGE SCALE GENOMIC DNA]</scope>
    <source>
        <strain evidence="10">CGMCC 1.14966</strain>
    </source>
</reference>
<evidence type="ECO:0000256" key="4">
    <source>
        <dbReference type="ARBA" id="ARBA00022989"/>
    </source>
</evidence>
<evidence type="ECO:0000259" key="7">
    <source>
        <dbReference type="Pfam" id="PF02687"/>
    </source>
</evidence>
<feature type="transmembrane region" description="Helical" evidence="6">
    <location>
        <begin position="353"/>
        <end position="371"/>
    </location>
</feature>
<feature type="transmembrane region" description="Helical" evidence="6">
    <location>
        <begin position="6"/>
        <end position="23"/>
    </location>
</feature>